<dbReference type="SUPFAM" id="SSF90257">
    <property type="entry name" value="Myosin rod fragments"/>
    <property type="match status" value="1"/>
</dbReference>
<evidence type="ECO:0000313" key="2">
    <source>
        <dbReference type="EMBL" id="KAJ4442175.1"/>
    </source>
</evidence>
<name>A0ABQ8T8J6_PERAM</name>
<dbReference type="PANTHER" id="PTHR28661">
    <property type="entry name" value="SJOEGREN SYNDROME NUCLEAR AUTOANTIGEN 1"/>
    <property type="match status" value="1"/>
</dbReference>
<feature type="coiled-coil region" evidence="1">
    <location>
        <begin position="21"/>
        <end position="66"/>
    </location>
</feature>
<dbReference type="EMBL" id="JAJSOF020000015">
    <property type="protein sequence ID" value="KAJ4442175.1"/>
    <property type="molecule type" value="Genomic_DNA"/>
</dbReference>
<dbReference type="InterPro" id="IPR033362">
    <property type="entry name" value="SSNA1_fam"/>
</dbReference>
<comment type="caution">
    <text evidence="2">The sequence shown here is derived from an EMBL/GenBank/DDBJ whole genome shotgun (WGS) entry which is preliminary data.</text>
</comment>
<gene>
    <name evidence="2" type="ORF">ANN_12041</name>
</gene>
<keyword evidence="3" id="KW-1185">Reference proteome</keyword>
<evidence type="ECO:0000256" key="1">
    <source>
        <dbReference type="SAM" id="Coils"/>
    </source>
</evidence>
<evidence type="ECO:0000313" key="3">
    <source>
        <dbReference type="Proteomes" id="UP001148838"/>
    </source>
</evidence>
<sequence>THVDAKNNISFITMSQQGAALQTYNQELVKAIEDMKRRRSELQQLIDQQEEEKTVLQREIEAMSYRLAQINGSLSKKIAARTEYDRTISETEAAYSKVQVIKIQ</sequence>
<organism evidence="2 3">
    <name type="scientific">Periplaneta americana</name>
    <name type="common">American cockroach</name>
    <name type="synonym">Blatta americana</name>
    <dbReference type="NCBI Taxonomy" id="6978"/>
    <lineage>
        <taxon>Eukaryota</taxon>
        <taxon>Metazoa</taxon>
        <taxon>Ecdysozoa</taxon>
        <taxon>Arthropoda</taxon>
        <taxon>Hexapoda</taxon>
        <taxon>Insecta</taxon>
        <taxon>Pterygota</taxon>
        <taxon>Neoptera</taxon>
        <taxon>Polyneoptera</taxon>
        <taxon>Dictyoptera</taxon>
        <taxon>Blattodea</taxon>
        <taxon>Blattoidea</taxon>
        <taxon>Blattidae</taxon>
        <taxon>Blattinae</taxon>
        <taxon>Periplaneta</taxon>
    </lineage>
</organism>
<keyword evidence="1" id="KW-0175">Coiled coil</keyword>
<dbReference type="PANTHER" id="PTHR28661:SF1">
    <property type="entry name" value="MICROTUBULE NUCLEATION FACTOR SSNA1"/>
    <property type="match status" value="1"/>
</dbReference>
<proteinExistence type="predicted"/>
<reference evidence="2 3" key="1">
    <citation type="journal article" date="2022" name="Allergy">
        <title>Genome assembly and annotation of Periplaneta americana reveal a comprehensive cockroach allergen profile.</title>
        <authorList>
            <person name="Wang L."/>
            <person name="Xiong Q."/>
            <person name="Saelim N."/>
            <person name="Wang L."/>
            <person name="Nong W."/>
            <person name="Wan A.T."/>
            <person name="Shi M."/>
            <person name="Liu X."/>
            <person name="Cao Q."/>
            <person name="Hui J.H.L."/>
            <person name="Sookrung N."/>
            <person name="Leung T.F."/>
            <person name="Tungtrongchitr A."/>
            <person name="Tsui S.K.W."/>
        </authorList>
    </citation>
    <scope>NUCLEOTIDE SEQUENCE [LARGE SCALE GENOMIC DNA]</scope>
    <source>
        <strain evidence="2">PWHHKU_190912</strain>
    </source>
</reference>
<accession>A0ABQ8T8J6</accession>
<protein>
    <submittedName>
        <fullName evidence="2">Uncharacterized protein</fullName>
    </submittedName>
</protein>
<dbReference type="Proteomes" id="UP001148838">
    <property type="component" value="Unassembled WGS sequence"/>
</dbReference>
<feature type="non-terminal residue" evidence="2">
    <location>
        <position position="1"/>
    </location>
</feature>